<dbReference type="RefSeq" id="WP_039817143.1">
    <property type="nucleotide sequence ID" value="NZ_UGRY01000002.1"/>
</dbReference>
<protein>
    <submittedName>
        <fullName evidence="1">Uncharacterized protein</fullName>
    </submittedName>
</protein>
<dbReference type="EMBL" id="UGRY01000002">
    <property type="protein sequence ID" value="SUA73393.1"/>
    <property type="molecule type" value="Genomic_DNA"/>
</dbReference>
<dbReference type="AlphaFoldDB" id="A0A378Y9I8"/>
<gene>
    <name evidence="1" type="ORF">NCTC1934_00834</name>
</gene>
<sequence>MPCDDTDRIEIQVIVDVLDTIDARLRARERHGWRLTVPRTHIYAAVLHAVIRSARATHIFPPTLDRAAVLDTIFDGIEPSAVGEGCPVTAAIADHTVNTN</sequence>
<keyword evidence="2" id="KW-1185">Reference proteome</keyword>
<dbReference type="OrthoDB" id="4555765at2"/>
<organism evidence="1 2">
    <name type="scientific">Nocardia otitidiscaviarum</name>
    <dbReference type="NCBI Taxonomy" id="1823"/>
    <lineage>
        <taxon>Bacteria</taxon>
        <taxon>Bacillati</taxon>
        <taxon>Actinomycetota</taxon>
        <taxon>Actinomycetes</taxon>
        <taxon>Mycobacteriales</taxon>
        <taxon>Nocardiaceae</taxon>
        <taxon>Nocardia</taxon>
    </lineage>
</organism>
<evidence type="ECO:0000313" key="1">
    <source>
        <dbReference type="EMBL" id="SUA73393.1"/>
    </source>
</evidence>
<evidence type="ECO:0000313" key="2">
    <source>
        <dbReference type="Proteomes" id="UP000255467"/>
    </source>
</evidence>
<accession>A0A378Y9I8</accession>
<proteinExistence type="predicted"/>
<reference evidence="1 2" key="1">
    <citation type="submission" date="2018-06" db="EMBL/GenBank/DDBJ databases">
        <authorList>
            <consortium name="Pathogen Informatics"/>
            <person name="Doyle S."/>
        </authorList>
    </citation>
    <scope>NUCLEOTIDE SEQUENCE [LARGE SCALE GENOMIC DNA]</scope>
    <source>
        <strain evidence="1 2">NCTC1934</strain>
    </source>
</reference>
<name>A0A378Y9I8_9NOCA</name>
<dbReference type="Proteomes" id="UP000255467">
    <property type="component" value="Unassembled WGS sequence"/>
</dbReference>